<dbReference type="ExpressionAtlas" id="N1R386">
    <property type="expression patterns" value="baseline"/>
</dbReference>
<sequence>MAVDFPFFRQLTLHIVVLTQETLRIMLAGCPALESLLLEENVGIACMRISSPTIRSIDLYTPRDKKSVLHELVIEDAPCLERLLSLNPKYGPKYSPVNIRVIRAPRLKILGSLSPGILPSRVATTVFQKMIANSLRTIMHTVKVLALDLVGPDLDAVLDFLKYFPCLERLYISLYSVLL</sequence>
<reference evidence="2" key="1">
    <citation type="submission" date="2015-06" db="UniProtKB">
        <authorList>
            <consortium name="EnsemblPlants"/>
        </authorList>
    </citation>
    <scope>IDENTIFICATION</scope>
</reference>
<name>N1R386_AEGTA</name>
<accession>N1R386</accession>
<dbReference type="PANTHER" id="PTHR32141:SF168">
    <property type="entry name" value="OS12G0595200 PROTEIN"/>
    <property type="match status" value="1"/>
</dbReference>
<evidence type="ECO:0000259" key="1">
    <source>
        <dbReference type="Pfam" id="PF24758"/>
    </source>
</evidence>
<organism evidence="2">
    <name type="scientific">Aegilops tauschii</name>
    <name type="common">Tausch's goatgrass</name>
    <name type="synonym">Aegilops squarrosa</name>
    <dbReference type="NCBI Taxonomy" id="37682"/>
    <lineage>
        <taxon>Eukaryota</taxon>
        <taxon>Viridiplantae</taxon>
        <taxon>Streptophyta</taxon>
        <taxon>Embryophyta</taxon>
        <taxon>Tracheophyta</taxon>
        <taxon>Spermatophyta</taxon>
        <taxon>Magnoliopsida</taxon>
        <taxon>Liliopsida</taxon>
        <taxon>Poales</taxon>
        <taxon>Poaceae</taxon>
        <taxon>BOP clade</taxon>
        <taxon>Pooideae</taxon>
        <taxon>Triticodae</taxon>
        <taxon>Triticeae</taxon>
        <taxon>Triticinae</taxon>
        <taxon>Aegilops</taxon>
    </lineage>
</organism>
<dbReference type="PANTHER" id="PTHR32141">
    <property type="match status" value="1"/>
</dbReference>
<dbReference type="EnsemblPlants" id="EMT15344">
    <property type="protein sequence ID" value="EMT15344"/>
    <property type="gene ID" value="F775_02948"/>
</dbReference>
<proteinExistence type="predicted"/>
<evidence type="ECO:0000313" key="2">
    <source>
        <dbReference type="EnsemblPlants" id="EMT15344"/>
    </source>
</evidence>
<protein>
    <recommendedName>
        <fullName evidence="1">F-box/LRR-repeat protein 15/At3g58940/PEG3-like LRR domain-containing protein</fullName>
    </recommendedName>
</protein>
<dbReference type="InterPro" id="IPR055302">
    <property type="entry name" value="F-box_dom-containing"/>
</dbReference>
<dbReference type="InterPro" id="IPR055411">
    <property type="entry name" value="LRR_FXL15/At3g58940/PEG3-like"/>
</dbReference>
<dbReference type="Pfam" id="PF24758">
    <property type="entry name" value="LRR_At5g56370"/>
    <property type="match status" value="1"/>
</dbReference>
<dbReference type="AlphaFoldDB" id="N1R386"/>
<feature type="domain" description="F-box/LRR-repeat protein 15/At3g58940/PEG3-like LRR" evidence="1">
    <location>
        <begin position="3"/>
        <end position="172"/>
    </location>
</feature>